<keyword evidence="3" id="KW-1185">Reference proteome</keyword>
<evidence type="ECO:0000313" key="3">
    <source>
        <dbReference type="Proteomes" id="UP000269721"/>
    </source>
</evidence>
<evidence type="ECO:0000256" key="1">
    <source>
        <dbReference type="SAM" id="MobiDB-lite"/>
    </source>
</evidence>
<gene>
    <name evidence="2" type="ORF">BDK51DRAFT_44910</name>
</gene>
<feature type="region of interest" description="Disordered" evidence="1">
    <location>
        <begin position="230"/>
        <end position="251"/>
    </location>
</feature>
<feature type="compositionally biased region" description="Polar residues" evidence="1">
    <location>
        <begin position="103"/>
        <end position="117"/>
    </location>
</feature>
<reference evidence="3" key="1">
    <citation type="journal article" date="2018" name="Nat. Microbiol.">
        <title>Leveraging single-cell genomics to expand the fungal tree of life.</title>
        <authorList>
            <person name="Ahrendt S.R."/>
            <person name="Quandt C.A."/>
            <person name="Ciobanu D."/>
            <person name="Clum A."/>
            <person name="Salamov A."/>
            <person name="Andreopoulos B."/>
            <person name="Cheng J.F."/>
            <person name="Woyke T."/>
            <person name="Pelin A."/>
            <person name="Henrissat B."/>
            <person name="Reynolds N.K."/>
            <person name="Benny G.L."/>
            <person name="Smith M.E."/>
            <person name="James T.Y."/>
            <person name="Grigoriev I.V."/>
        </authorList>
    </citation>
    <scope>NUCLEOTIDE SEQUENCE [LARGE SCALE GENOMIC DNA]</scope>
</reference>
<sequence length="453" mass="49363">MLEADPPAAVPKATHVNSPQQPPMLCPPPSLALPPPFPASLCVVVGTTRCCAGALPLCTIDPRFNTGLRILTLVAPSPWTRPDLLFIPAMYNFQKALHTSPSFQQTTSHSFKATTGSPPKTTGPQQKQQIRKRIGWTFDNSQPPKRQTNLKSVATMRIHASPDYLAPTSCHLDIPKICHIRLSPDDSNQIAKVGWYHRWGHGLSMRADGERALTSVRSDGSWGSTQVVESRGECGVPGNTKDTSGQCHKRRDSSEGKASWLQFGPGSACLLISSTSGSRRMVKHIHSDMHQTKAQSFLSYPDDDVLEQISGWFLPVPPSFKKSFYQTLGNTRRSLLTVSQLLLRQSTFFLTPIVPCLGLLPPLPVASIGRNPAPAGIPREMLAVAVTEQCNETQVALGSRTKRSLVDSQVREELGSSEVSRAGSSRSLHRTAFQTVAPDPSNGPNRLLLFATE</sequence>
<dbReference type="Proteomes" id="UP000269721">
    <property type="component" value="Unassembled WGS sequence"/>
</dbReference>
<dbReference type="AlphaFoldDB" id="A0A4P9WI93"/>
<evidence type="ECO:0000313" key="2">
    <source>
        <dbReference type="EMBL" id="RKO91715.1"/>
    </source>
</evidence>
<proteinExistence type="predicted"/>
<organism evidence="2 3">
    <name type="scientific">Blyttiomyces helicus</name>
    <dbReference type="NCBI Taxonomy" id="388810"/>
    <lineage>
        <taxon>Eukaryota</taxon>
        <taxon>Fungi</taxon>
        <taxon>Fungi incertae sedis</taxon>
        <taxon>Chytridiomycota</taxon>
        <taxon>Chytridiomycota incertae sedis</taxon>
        <taxon>Chytridiomycetes</taxon>
        <taxon>Chytridiomycetes incertae sedis</taxon>
        <taxon>Blyttiomyces</taxon>
    </lineage>
</organism>
<accession>A0A4P9WI93</accession>
<dbReference type="EMBL" id="KZ994939">
    <property type="protein sequence ID" value="RKO91715.1"/>
    <property type="molecule type" value="Genomic_DNA"/>
</dbReference>
<feature type="region of interest" description="Disordered" evidence="1">
    <location>
        <begin position="1"/>
        <end position="22"/>
    </location>
</feature>
<protein>
    <submittedName>
        <fullName evidence="2">Uncharacterized protein</fullName>
    </submittedName>
</protein>
<feature type="compositionally biased region" description="Low complexity" evidence="1">
    <location>
        <begin position="118"/>
        <end position="128"/>
    </location>
</feature>
<name>A0A4P9WI93_9FUNG</name>
<feature type="region of interest" description="Disordered" evidence="1">
    <location>
        <begin position="103"/>
        <end position="128"/>
    </location>
</feature>